<gene>
    <name evidence="1" type="ORF">HYS17_06860</name>
</gene>
<evidence type="ECO:0000313" key="2">
    <source>
        <dbReference type="Proteomes" id="UP000595362"/>
    </source>
</evidence>
<sequence length="394" mass="42764">MLIRLWNLLGYKTRLAFAGVILAGIVAILASAASPSRIGRTMAASGFSLSQTETAKARPGQLVLGGISLDADGFSMIGSLKATGSLLFPLLGKPRRIEIDNLQLTGEWNEELGLSFAGWSLPPAAWSAWPKVDRFVLGSSVIDLDTPAGALRLSLQGETARHPEKPGQQLFSAHLSGAQHQLVIDARIKGRWSDERGLALESEITEGRINLDQFSASRLSGWLAFETGQQSLVPDISGQFQIGHFSRGDFILNNISLTVDGSLNNPHTLLNAELGGYQASTLLLETQGEKEGLRILANIETRNMEDLITILKEFRTQAETSPFLQEAFMSLLITEGNIDRVKRDLGKDRYDAYTLEIEGLSHDLKGKIIAKSIRDGTVQRQVFSLNPSVAAGGD</sequence>
<dbReference type="EMBL" id="CP066681">
    <property type="protein sequence ID" value="QQG35278.1"/>
    <property type="molecule type" value="Genomic_DNA"/>
</dbReference>
<evidence type="ECO:0000313" key="1">
    <source>
        <dbReference type="EMBL" id="QQG35278.1"/>
    </source>
</evidence>
<reference evidence="1 2" key="1">
    <citation type="submission" date="2020-07" db="EMBL/GenBank/DDBJ databases">
        <title>Huge and variable diversity of episymbiotic CPR bacteria and DPANN archaea in groundwater ecosystems.</title>
        <authorList>
            <person name="He C.Y."/>
            <person name="Keren R."/>
            <person name="Whittaker M."/>
            <person name="Farag I.F."/>
            <person name="Doudna J."/>
            <person name="Cate J.H.D."/>
            <person name="Banfield J.F."/>
        </authorList>
    </citation>
    <scope>NUCLEOTIDE SEQUENCE [LARGE SCALE GENOMIC DNA]</scope>
    <source>
        <strain evidence="1">NC_groundwater_70_Ag_B-0.1um_54_66</strain>
    </source>
</reference>
<dbReference type="AlphaFoldDB" id="A0A7T5R0J3"/>
<name>A0A7T5R0J3_9BACT</name>
<proteinExistence type="predicted"/>
<accession>A0A7T5R0J3</accession>
<organism evidence="1 2">
    <name type="scientific">Micavibrio aeruginosavorus</name>
    <dbReference type="NCBI Taxonomy" id="349221"/>
    <lineage>
        <taxon>Bacteria</taxon>
        <taxon>Pseudomonadati</taxon>
        <taxon>Bdellovibrionota</taxon>
        <taxon>Bdellovibrionia</taxon>
        <taxon>Bdellovibrionales</taxon>
        <taxon>Pseudobdellovibrionaceae</taxon>
        <taxon>Micavibrio</taxon>
    </lineage>
</organism>
<protein>
    <recommendedName>
        <fullName evidence="3">Dicarboxylate transport domain-containing protein</fullName>
    </recommendedName>
</protein>
<evidence type="ECO:0008006" key="3">
    <source>
        <dbReference type="Google" id="ProtNLM"/>
    </source>
</evidence>
<dbReference type="Proteomes" id="UP000595362">
    <property type="component" value="Chromosome"/>
</dbReference>